<evidence type="ECO:0000313" key="3">
    <source>
        <dbReference type="Proteomes" id="UP000001876"/>
    </source>
</evidence>
<accession>C1MJR3</accession>
<feature type="region of interest" description="Disordered" evidence="1">
    <location>
        <begin position="1"/>
        <end position="131"/>
    </location>
</feature>
<dbReference type="EMBL" id="GG663736">
    <property type="protein sequence ID" value="EEH59632.1"/>
    <property type="molecule type" value="Genomic_DNA"/>
</dbReference>
<reference evidence="2 3" key="1">
    <citation type="journal article" date="2009" name="Science">
        <title>Green evolution and dynamic adaptations revealed by genomes of the marine picoeukaryotes Micromonas.</title>
        <authorList>
            <person name="Worden A.Z."/>
            <person name="Lee J.H."/>
            <person name="Mock T."/>
            <person name="Rouze P."/>
            <person name="Simmons M.P."/>
            <person name="Aerts A.L."/>
            <person name="Allen A.E."/>
            <person name="Cuvelier M.L."/>
            <person name="Derelle E."/>
            <person name="Everett M.V."/>
            <person name="Foulon E."/>
            <person name="Grimwood J."/>
            <person name="Gundlach H."/>
            <person name="Henrissat B."/>
            <person name="Napoli C."/>
            <person name="McDonald S.M."/>
            <person name="Parker M.S."/>
            <person name="Rombauts S."/>
            <person name="Salamov A."/>
            <person name="Von Dassow P."/>
            <person name="Badger J.H."/>
            <person name="Coutinho P.M."/>
            <person name="Demir E."/>
            <person name="Dubchak I."/>
            <person name="Gentemann C."/>
            <person name="Eikrem W."/>
            <person name="Gready J.E."/>
            <person name="John U."/>
            <person name="Lanier W."/>
            <person name="Lindquist E.A."/>
            <person name="Lucas S."/>
            <person name="Mayer K.F."/>
            <person name="Moreau H."/>
            <person name="Not F."/>
            <person name="Otillar R."/>
            <person name="Panaud O."/>
            <person name="Pangilinan J."/>
            <person name="Paulsen I."/>
            <person name="Piegu B."/>
            <person name="Poliakov A."/>
            <person name="Robbens S."/>
            <person name="Schmutz J."/>
            <person name="Toulza E."/>
            <person name="Wyss T."/>
            <person name="Zelensky A."/>
            <person name="Zhou K."/>
            <person name="Armbrust E.V."/>
            <person name="Bhattacharya D."/>
            <person name="Goodenough U.W."/>
            <person name="Van de Peer Y."/>
            <person name="Grigoriev I.V."/>
        </authorList>
    </citation>
    <scope>NUCLEOTIDE SEQUENCE [LARGE SCALE GENOMIC DNA]</scope>
    <source>
        <strain evidence="2 3">CCMP1545</strain>
    </source>
</reference>
<protein>
    <submittedName>
        <fullName evidence="2">Predicted protein</fullName>
    </submittedName>
</protein>
<feature type="compositionally biased region" description="Acidic residues" evidence="1">
    <location>
        <begin position="80"/>
        <end position="89"/>
    </location>
</feature>
<evidence type="ECO:0000256" key="1">
    <source>
        <dbReference type="SAM" id="MobiDB-lite"/>
    </source>
</evidence>
<evidence type="ECO:0000313" key="2">
    <source>
        <dbReference type="EMBL" id="EEH59632.1"/>
    </source>
</evidence>
<dbReference type="RefSeq" id="XP_003056256.1">
    <property type="nucleotide sequence ID" value="XM_003056210.1"/>
</dbReference>
<sequence>MPGFDRPAPSTATRLGPSFPWQEENALQRHWTLAARGKAPARDEGPDAPLDLDAWIRRVRGDDDGDDGRAGSASAPRGAEEEEEEEEEARVEPAARGGDEEDGDARGANDEDVAASGGAARDWNNPAPPSLEDVLASGAMKRDATVAQSLAGGYRRFYCEDAY</sequence>
<gene>
    <name evidence="2" type="ORF">MICPUCDRAFT_55064</name>
</gene>
<proteinExistence type="predicted"/>
<dbReference type="AlphaFoldDB" id="C1MJR3"/>
<dbReference type="GeneID" id="9681427"/>
<name>C1MJR3_MICPC</name>
<organism evidence="3">
    <name type="scientific">Micromonas pusilla (strain CCMP1545)</name>
    <name type="common">Picoplanktonic green alga</name>
    <dbReference type="NCBI Taxonomy" id="564608"/>
    <lineage>
        <taxon>Eukaryota</taxon>
        <taxon>Viridiplantae</taxon>
        <taxon>Chlorophyta</taxon>
        <taxon>Mamiellophyceae</taxon>
        <taxon>Mamiellales</taxon>
        <taxon>Mamiellaceae</taxon>
        <taxon>Micromonas</taxon>
    </lineage>
</organism>
<dbReference type="Proteomes" id="UP000001876">
    <property type="component" value="Unassembled WGS sequence"/>
</dbReference>
<keyword evidence="3" id="KW-1185">Reference proteome</keyword>
<dbReference type="KEGG" id="mpp:MICPUCDRAFT_55064"/>